<comment type="caution">
    <text evidence="1">The sequence shown here is derived from an EMBL/GenBank/DDBJ whole genome shotgun (WGS) entry which is preliminary data.</text>
</comment>
<dbReference type="InterPro" id="IPR006439">
    <property type="entry name" value="HAD-SF_hydro_IA"/>
</dbReference>
<dbReference type="Gene3D" id="3.40.50.1000">
    <property type="entry name" value="HAD superfamily/HAD-like"/>
    <property type="match status" value="1"/>
</dbReference>
<dbReference type="PANTHER" id="PTHR43611">
    <property type="entry name" value="ALPHA-D-GLUCOSE 1-PHOSPHATE PHOSPHATASE"/>
    <property type="match status" value="1"/>
</dbReference>
<accession>A0A2N3PRZ5</accession>
<gene>
    <name evidence="1" type="ORF">CWS72_17970</name>
</gene>
<reference evidence="2" key="1">
    <citation type="submission" date="2017-12" db="EMBL/GenBank/DDBJ databases">
        <title>Draft genome sequence of Telmatospirillum siberiense 26-4b1T, an acidotolerant peatland alphaproteobacterium potentially involved in sulfur cycling.</title>
        <authorList>
            <person name="Hausmann B."/>
            <person name="Pjevac P."/>
            <person name="Schreck K."/>
            <person name="Herbold C.W."/>
            <person name="Daims H."/>
            <person name="Wagner M."/>
            <person name="Pester M."/>
            <person name="Loy A."/>
        </authorList>
    </citation>
    <scope>NUCLEOTIDE SEQUENCE [LARGE SCALE GENOMIC DNA]</scope>
    <source>
        <strain evidence="2">26-4b1</strain>
    </source>
</reference>
<dbReference type="PANTHER" id="PTHR43611:SF3">
    <property type="entry name" value="FLAVIN MONONUCLEOTIDE HYDROLASE 1, CHLOROPLATIC"/>
    <property type="match status" value="1"/>
</dbReference>
<dbReference type="NCBIfam" id="TIGR01509">
    <property type="entry name" value="HAD-SF-IA-v3"/>
    <property type="match status" value="1"/>
</dbReference>
<evidence type="ECO:0000313" key="2">
    <source>
        <dbReference type="Proteomes" id="UP000233293"/>
    </source>
</evidence>
<dbReference type="GO" id="GO:0016787">
    <property type="term" value="F:hydrolase activity"/>
    <property type="evidence" value="ECO:0007669"/>
    <property type="project" value="UniProtKB-KW"/>
</dbReference>
<evidence type="ECO:0000313" key="1">
    <source>
        <dbReference type="EMBL" id="PKU23179.1"/>
    </source>
</evidence>
<proteinExistence type="predicted"/>
<keyword evidence="2" id="KW-1185">Reference proteome</keyword>
<dbReference type="OrthoDB" id="9807742at2"/>
<keyword evidence="1" id="KW-0378">Hydrolase</keyword>
<dbReference type="InterPro" id="IPR036412">
    <property type="entry name" value="HAD-like_sf"/>
</dbReference>
<dbReference type="NCBIfam" id="TIGR01549">
    <property type="entry name" value="HAD-SF-IA-v1"/>
    <property type="match status" value="1"/>
</dbReference>
<dbReference type="Proteomes" id="UP000233293">
    <property type="component" value="Unassembled WGS sequence"/>
</dbReference>
<organism evidence="1 2">
    <name type="scientific">Telmatospirillum siberiense</name>
    <dbReference type="NCBI Taxonomy" id="382514"/>
    <lineage>
        <taxon>Bacteria</taxon>
        <taxon>Pseudomonadati</taxon>
        <taxon>Pseudomonadota</taxon>
        <taxon>Alphaproteobacteria</taxon>
        <taxon>Rhodospirillales</taxon>
        <taxon>Rhodospirillaceae</taxon>
        <taxon>Telmatospirillum</taxon>
    </lineage>
</organism>
<dbReference type="SUPFAM" id="SSF56784">
    <property type="entry name" value="HAD-like"/>
    <property type="match status" value="1"/>
</dbReference>
<name>A0A2N3PRZ5_9PROT</name>
<dbReference type="EMBL" id="PIUM01000023">
    <property type="protein sequence ID" value="PKU23179.1"/>
    <property type="molecule type" value="Genomic_DNA"/>
</dbReference>
<dbReference type="Gene3D" id="1.10.150.240">
    <property type="entry name" value="Putative phosphatase, domain 2"/>
    <property type="match status" value="1"/>
</dbReference>
<dbReference type="InterPro" id="IPR023214">
    <property type="entry name" value="HAD_sf"/>
</dbReference>
<dbReference type="AlphaFoldDB" id="A0A2N3PRZ5"/>
<dbReference type="CDD" id="cd02603">
    <property type="entry name" value="HAD_sEH-N_like"/>
    <property type="match status" value="1"/>
</dbReference>
<sequence>MERFLADVCTPGWNDQMDAGRSWSEAIDELVARHPEQAENIRAFRGRWPEMLGGTIDETVGILETLHRKGTPLYALTNWSEDTFELTKSRFPFLNYFRGIVVSGRERLRKPDPEIFHRLLKRYDIAAPHHAVFIDDNAENIASAATLGFHAIRFLSATKLRSELQDLGFAV</sequence>
<protein>
    <submittedName>
        <fullName evidence="1">HAD family hydrolase</fullName>
    </submittedName>
</protein>
<dbReference type="InterPro" id="IPR023198">
    <property type="entry name" value="PGP-like_dom2"/>
</dbReference>
<dbReference type="Pfam" id="PF00702">
    <property type="entry name" value="Hydrolase"/>
    <property type="match status" value="1"/>
</dbReference>